<dbReference type="EMBL" id="JAUTWS010000004">
    <property type="protein sequence ID" value="MDO9707739.1"/>
    <property type="molecule type" value="Genomic_DNA"/>
</dbReference>
<proteinExistence type="predicted"/>
<evidence type="ECO:0000313" key="3">
    <source>
        <dbReference type="EMBL" id="MDO9707739.1"/>
    </source>
</evidence>
<sequence>MLVPFPIVCFTGALLTDIAYARSADMMWADFSAWLLAVGGVMGALAAIAGLVDFLGNRQVRAQRPAWPHMLGNVVVLVLALFNNFVHSRDAWTSVVPTGLILSALTVAVMLVTAWLGASMVYRHRVGVAA</sequence>
<organism evidence="3 4">
    <name type="scientific">Paracraurococcus lichenis</name>
    <dbReference type="NCBI Taxonomy" id="3064888"/>
    <lineage>
        <taxon>Bacteria</taxon>
        <taxon>Pseudomonadati</taxon>
        <taxon>Pseudomonadota</taxon>
        <taxon>Alphaproteobacteria</taxon>
        <taxon>Acetobacterales</taxon>
        <taxon>Roseomonadaceae</taxon>
        <taxon>Paracraurococcus</taxon>
    </lineage>
</organism>
<dbReference type="Pfam" id="PF09990">
    <property type="entry name" value="DUF2231"/>
    <property type="match status" value="1"/>
</dbReference>
<evidence type="ECO:0000256" key="1">
    <source>
        <dbReference type="SAM" id="Phobius"/>
    </source>
</evidence>
<dbReference type="RefSeq" id="WP_305102611.1">
    <property type="nucleotide sequence ID" value="NZ_JAUTWS010000004.1"/>
</dbReference>
<keyword evidence="1" id="KW-0812">Transmembrane</keyword>
<dbReference type="Proteomes" id="UP001243009">
    <property type="component" value="Unassembled WGS sequence"/>
</dbReference>
<accession>A0ABT9DV12</accession>
<feature type="transmembrane region" description="Helical" evidence="1">
    <location>
        <begin position="31"/>
        <end position="55"/>
    </location>
</feature>
<dbReference type="PIRSF" id="PIRSF029509">
    <property type="entry name" value="UCP029509"/>
    <property type="match status" value="1"/>
</dbReference>
<evidence type="ECO:0000259" key="2">
    <source>
        <dbReference type="Pfam" id="PF09990"/>
    </source>
</evidence>
<keyword evidence="1" id="KW-1133">Transmembrane helix</keyword>
<comment type="caution">
    <text evidence="3">The sequence shown here is derived from an EMBL/GenBank/DDBJ whole genome shotgun (WGS) entry which is preliminary data.</text>
</comment>
<keyword evidence="1" id="KW-0472">Membrane</keyword>
<evidence type="ECO:0000313" key="4">
    <source>
        <dbReference type="Proteomes" id="UP001243009"/>
    </source>
</evidence>
<dbReference type="InterPro" id="IPR019251">
    <property type="entry name" value="DUF2231_TM"/>
</dbReference>
<name>A0ABT9DV12_9PROT</name>
<feature type="transmembrane region" description="Helical" evidence="1">
    <location>
        <begin position="67"/>
        <end position="86"/>
    </location>
</feature>
<dbReference type="InterPro" id="IPR016923">
    <property type="entry name" value="UCP029509"/>
</dbReference>
<gene>
    <name evidence="3" type="ORF">Q7A36_05220</name>
</gene>
<protein>
    <submittedName>
        <fullName evidence="3">DUF2231 domain-containing protein</fullName>
    </submittedName>
</protein>
<reference evidence="3 4" key="1">
    <citation type="submission" date="2023-08" db="EMBL/GenBank/DDBJ databases">
        <title>The draft genome sequence of Paracraurococcus sp. LOR1-02.</title>
        <authorList>
            <person name="Kingkaew E."/>
            <person name="Tanasupawat S."/>
        </authorList>
    </citation>
    <scope>NUCLEOTIDE SEQUENCE [LARGE SCALE GENOMIC DNA]</scope>
    <source>
        <strain evidence="3 4">LOR1-02</strain>
    </source>
</reference>
<feature type="transmembrane region" description="Helical" evidence="1">
    <location>
        <begin position="92"/>
        <end position="116"/>
    </location>
</feature>
<keyword evidence="4" id="KW-1185">Reference proteome</keyword>
<feature type="domain" description="DUF2231" evidence="2">
    <location>
        <begin position="1"/>
        <end position="129"/>
    </location>
</feature>